<evidence type="ECO:0000313" key="2">
    <source>
        <dbReference type="EMBL" id="EGK02949.1"/>
    </source>
</evidence>
<evidence type="ECO:0000259" key="1">
    <source>
        <dbReference type="Pfam" id="PF04230"/>
    </source>
</evidence>
<dbReference type="HOGENOM" id="CLU_071049_2_0_10"/>
<dbReference type="OrthoDB" id="9803627at2"/>
<dbReference type="AlphaFoldDB" id="F5IUP9"/>
<comment type="caution">
    <text evidence="2">The sequence shown here is derived from an EMBL/GenBank/DDBJ whole genome shotgun (WGS) entry which is preliminary data.</text>
</comment>
<dbReference type="Pfam" id="PF04230">
    <property type="entry name" value="PS_pyruv_trans"/>
    <property type="match status" value="1"/>
</dbReference>
<organism evidence="2 3">
    <name type="scientific">Dysgonomonas gadei ATCC BAA-286</name>
    <dbReference type="NCBI Taxonomy" id="742766"/>
    <lineage>
        <taxon>Bacteria</taxon>
        <taxon>Pseudomonadati</taxon>
        <taxon>Bacteroidota</taxon>
        <taxon>Bacteroidia</taxon>
        <taxon>Bacteroidales</taxon>
        <taxon>Dysgonomonadaceae</taxon>
        <taxon>Dysgonomonas</taxon>
    </lineage>
</organism>
<gene>
    <name evidence="2" type="ORF">HMPREF9455_01199</name>
</gene>
<proteinExistence type="predicted"/>
<protein>
    <recommendedName>
        <fullName evidence="1">Polysaccharide pyruvyl transferase domain-containing protein</fullName>
    </recommendedName>
</protein>
<name>F5IUP9_9BACT</name>
<dbReference type="InterPro" id="IPR007345">
    <property type="entry name" value="Polysacch_pyruvyl_Trfase"/>
</dbReference>
<dbReference type="EMBL" id="ADLV01000015">
    <property type="protein sequence ID" value="EGK02949.1"/>
    <property type="molecule type" value="Genomic_DNA"/>
</dbReference>
<evidence type="ECO:0000313" key="3">
    <source>
        <dbReference type="Proteomes" id="UP000004913"/>
    </source>
</evidence>
<dbReference type="STRING" id="742766.HMPREF9455_01199"/>
<feature type="domain" description="Polysaccharide pyruvyl transferase" evidence="1">
    <location>
        <begin position="42"/>
        <end position="212"/>
    </location>
</feature>
<dbReference type="eggNOG" id="COG2327">
    <property type="taxonomic scope" value="Bacteria"/>
</dbReference>
<reference evidence="2 3" key="1">
    <citation type="submission" date="2011-04" db="EMBL/GenBank/DDBJ databases">
        <title>The Genome Sequence of Dysgonomonas gadei ATCC BAA-286.</title>
        <authorList>
            <consortium name="The Broad Institute Genome Sequencing Platform"/>
            <person name="Earl A."/>
            <person name="Ward D."/>
            <person name="Feldgarden M."/>
            <person name="Gevers D."/>
            <person name="Pudlo N."/>
            <person name="Martens E."/>
            <person name="Allen-Vercoe E."/>
            <person name="Young S.K."/>
            <person name="Zeng Q."/>
            <person name="Gargeya S."/>
            <person name="Fitzgerald M."/>
            <person name="Haas B."/>
            <person name="Abouelleil A."/>
            <person name="Alvarado L."/>
            <person name="Arachchi H.M."/>
            <person name="Berlin A."/>
            <person name="Brown A."/>
            <person name="Chapman S.B."/>
            <person name="Chen Z."/>
            <person name="Dunbar C."/>
            <person name="Freedman E."/>
            <person name="Gearin G."/>
            <person name="Gellesch M."/>
            <person name="Goldberg J."/>
            <person name="Griggs A."/>
            <person name="Gujja S."/>
            <person name="Heiman D."/>
            <person name="Howarth C."/>
            <person name="Larson L."/>
            <person name="Lui A."/>
            <person name="MacDonald P.J.P."/>
            <person name="Mehta T."/>
            <person name="Montmayeur A."/>
            <person name="Murphy C."/>
            <person name="Neiman D."/>
            <person name="Pearson M."/>
            <person name="Priest M."/>
            <person name="Roberts A."/>
            <person name="Saif S."/>
            <person name="Shea T."/>
            <person name="Shenoy N."/>
            <person name="Sisk P."/>
            <person name="Stolte C."/>
            <person name="Sykes S."/>
            <person name="Yandava C."/>
            <person name="Wortman J."/>
            <person name="Nusbaum C."/>
            <person name="Birren B."/>
        </authorList>
    </citation>
    <scope>NUCLEOTIDE SEQUENCE [LARGE SCALE GENOMIC DNA]</scope>
    <source>
        <strain evidence="2 3">ATCC BAA-286</strain>
    </source>
</reference>
<dbReference type="RefSeq" id="WP_006798714.1">
    <property type="nucleotide sequence ID" value="NZ_GL891980.1"/>
</dbReference>
<keyword evidence="3" id="KW-1185">Reference proteome</keyword>
<sequence length="278" mass="32092">MKKKLKVYYAKLPNMGDLLNELLISKVFGNDFKKESVSTCELSVIGSGMDCFLKDTYIYPKYYSLYSELRAKFVSYPVNVWCTGFIFNQRNDKEFIREMNFHSVRGTLTKKRVESILGKELDIVTGDGGLITPYLLDKPEQKKYQVGVIAHFKEQNELVFQQLKDSFKDSIFINLRDDPMTVIKQIAQCEYIISSSLHGLVVADSFNIPNQWITVTDNLKGDGFKFHDYYSAFGLKPNPLNINASNIPTLNNIIDQYKITREMIDIKQKEIYSAFPFK</sequence>
<accession>F5IUP9</accession>
<dbReference type="Proteomes" id="UP000004913">
    <property type="component" value="Unassembled WGS sequence"/>
</dbReference>